<dbReference type="Proteomes" id="UP000015104">
    <property type="component" value="Unassembled WGS sequence"/>
</dbReference>
<evidence type="ECO:0000313" key="3">
    <source>
        <dbReference type="EnsemblMetazoa" id="tetur20g01130.1"/>
    </source>
</evidence>
<organism evidence="3 4">
    <name type="scientific">Tetranychus urticae</name>
    <name type="common">Two-spotted spider mite</name>
    <dbReference type="NCBI Taxonomy" id="32264"/>
    <lineage>
        <taxon>Eukaryota</taxon>
        <taxon>Metazoa</taxon>
        <taxon>Ecdysozoa</taxon>
        <taxon>Arthropoda</taxon>
        <taxon>Chelicerata</taxon>
        <taxon>Arachnida</taxon>
        <taxon>Acari</taxon>
        <taxon>Acariformes</taxon>
        <taxon>Trombidiformes</taxon>
        <taxon>Prostigmata</taxon>
        <taxon>Eleutherengona</taxon>
        <taxon>Raphignathae</taxon>
        <taxon>Tetranychoidea</taxon>
        <taxon>Tetranychidae</taxon>
        <taxon>Tetranychus</taxon>
    </lineage>
</organism>
<dbReference type="HOGENOM" id="CLU_1385802_0_0_1"/>
<reference evidence="4" key="1">
    <citation type="submission" date="2011-08" db="EMBL/GenBank/DDBJ databases">
        <authorList>
            <person name="Rombauts S."/>
        </authorList>
    </citation>
    <scope>NUCLEOTIDE SEQUENCE</scope>
    <source>
        <strain evidence="4">London</strain>
    </source>
</reference>
<reference evidence="3" key="2">
    <citation type="submission" date="2015-06" db="UniProtKB">
        <authorList>
            <consortium name="EnsemblMetazoa"/>
        </authorList>
    </citation>
    <scope>IDENTIFICATION</scope>
</reference>
<dbReference type="EnsemblMetazoa" id="tetur20g01130.1">
    <property type="protein sequence ID" value="tetur20g01130.1"/>
    <property type="gene ID" value="tetur20g01130"/>
</dbReference>
<evidence type="ECO:0008006" key="5">
    <source>
        <dbReference type="Google" id="ProtNLM"/>
    </source>
</evidence>
<evidence type="ECO:0000256" key="2">
    <source>
        <dbReference type="SAM" id="SignalP"/>
    </source>
</evidence>
<dbReference type="InterPro" id="IPR052304">
    <property type="entry name" value="PTTG1IP"/>
</dbReference>
<protein>
    <recommendedName>
        <fullName evidence="5">Pituitary tumor-transforming gene 1 protein-interacting protein</fullName>
    </recommendedName>
</protein>
<dbReference type="eggNOG" id="ENOG502RYM1">
    <property type="taxonomic scope" value="Eukaryota"/>
</dbReference>
<gene>
    <name evidence="3" type="primary">107366989</name>
</gene>
<keyword evidence="4" id="KW-1185">Reference proteome</keyword>
<dbReference type="EMBL" id="CAEY01000511">
    <property type="status" value="NOT_ANNOTATED_CDS"/>
    <property type="molecule type" value="Genomic_DNA"/>
</dbReference>
<feature type="transmembrane region" description="Helical" evidence="1">
    <location>
        <begin position="117"/>
        <end position="141"/>
    </location>
</feature>
<dbReference type="PANTHER" id="PTHR15191">
    <property type="entry name" value="PROTEIN CBG20567"/>
    <property type="match status" value="1"/>
</dbReference>
<dbReference type="GO" id="GO:0005737">
    <property type="term" value="C:cytoplasm"/>
    <property type="evidence" value="ECO:0007669"/>
    <property type="project" value="TreeGrafter"/>
</dbReference>
<feature type="signal peptide" evidence="2">
    <location>
        <begin position="1"/>
        <end position="29"/>
    </location>
</feature>
<keyword evidence="1" id="KW-0472">Membrane</keyword>
<dbReference type="OrthoDB" id="6513919at2759"/>
<accession>T1KSX1</accession>
<evidence type="ECO:0000256" key="1">
    <source>
        <dbReference type="SAM" id="Phobius"/>
    </source>
</evidence>
<name>T1KSX1_TETUR</name>
<dbReference type="PANTHER" id="PTHR15191:SF3">
    <property type="entry name" value="PITUITARY TUMOR-TRANSFORMING GENE PROTEIN-BINDING FACTOR"/>
    <property type="match status" value="1"/>
</dbReference>
<dbReference type="KEGG" id="tut:107366989"/>
<evidence type="ECO:0000313" key="4">
    <source>
        <dbReference type="Proteomes" id="UP000015104"/>
    </source>
</evidence>
<keyword evidence="2" id="KW-0732">Signal</keyword>
<sequence length="197" mass="21738">MLSKLLLHSYILCVGLAIILSINVNHVNGSPEDTNVEPSKLNGSNSGDLVFQSSSQNGSSAKENCESRNSSCAECVKSKKCFYCYPTSKCLDFSLRFSGCSSIKETAYGTCLVKSNVLAIALGSVAGVVILGMAIACCCCCRCQRKRSGWEVDNQKENLTMRASVIRDNAYAREERQKRVDEIKRKYGIPDKKYNRF</sequence>
<keyword evidence="1" id="KW-1133">Transmembrane helix</keyword>
<proteinExistence type="predicted"/>
<dbReference type="GO" id="GO:0006606">
    <property type="term" value="P:protein import into nucleus"/>
    <property type="evidence" value="ECO:0007669"/>
    <property type="project" value="TreeGrafter"/>
</dbReference>
<feature type="chain" id="PRO_5004581689" description="Pituitary tumor-transforming gene 1 protein-interacting protein" evidence="2">
    <location>
        <begin position="30"/>
        <end position="197"/>
    </location>
</feature>
<dbReference type="AlphaFoldDB" id="T1KSX1"/>
<dbReference type="GO" id="GO:0005634">
    <property type="term" value="C:nucleus"/>
    <property type="evidence" value="ECO:0007669"/>
    <property type="project" value="TreeGrafter"/>
</dbReference>
<keyword evidence="1" id="KW-0812">Transmembrane</keyword>